<dbReference type="Gramene" id="RZC53475">
    <property type="protein sequence ID" value="RZC53475"/>
    <property type="gene ID" value="C5167_012327"/>
</dbReference>
<evidence type="ECO:0000256" key="6">
    <source>
        <dbReference type="ARBA" id="ARBA00022777"/>
    </source>
</evidence>
<dbReference type="Gene3D" id="2.90.10.10">
    <property type="entry name" value="Bulb-type lectin domain"/>
    <property type="match status" value="1"/>
</dbReference>
<dbReference type="OMA" id="INYRMPI"/>
<dbReference type="InterPro" id="IPR020635">
    <property type="entry name" value="Tyr_kinase_cat_dom"/>
</dbReference>
<dbReference type="PANTHER" id="PTHR32444">
    <property type="entry name" value="BULB-TYPE LECTIN DOMAIN-CONTAINING PROTEIN"/>
    <property type="match status" value="1"/>
</dbReference>
<evidence type="ECO:0000259" key="14">
    <source>
        <dbReference type="PROSITE" id="PS50948"/>
    </source>
</evidence>
<comment type="catalytic activity">
    <reaction evidence="11">
        <text>L-seryl-[protein] + ATP = O-phospho-L-seryl-[protein] + ADP + H(+)</text>
        <dbReference type="Rhea" id="RHEA:17989"/>
        <dbReference type="Rhea" id="RHEA-COMP:9863"/>
        <dbReference type="Rhea" id="RHEA-COMP:11604"/>
        <dbReference type="ChEBI" id="CHEBI:15378"/>
        <dbReference type="ChEBI" id="CHEBI:29999"/>
        <dbReference type="ChEBI" id="CHEBI:30616"/>
        <dbReference type="ChEBI" id="CHEBI:83421"/>
        <dbReference type="ChEBI" id="CHEBI:456216"/>
        <dbReference type="EC" id="2.7.11.1"/>
    </reaction>
</comment>
<keyword evidence="16" id="KW-1185">Reference proteome</keyword>
<keyword evidence="2" id="KW-0723">Serine/threonine-protein kinase</keyword>
<dbReference type="InterPro" id="IPR001480">
    <property type="entry name" value="Bulb-type_lectin_dom"/>
</dbReference>
<dbReference type="CDD" id="cd01098">
    <property type="entry name" value="PAN_AP_plant"/>
    <property type="match status" value="1"/>
</dbReference>
<dbReference type="GO" id="GO:0005524">
    <property type="term" value="F:ATP binding"/>
    <property type="evidence" value="ECO:0007669"/>
    <property type="project" value="UniProtKB-KW"/>
</dbReference>
<evidence type="ECO:0000256" key="9">
    <source>
        <dbReference type="ARBA" id="ARBA00023180"/>
    </source>
</evidence>
<dbReference type="GO" id="GO:0004713">
    <property type="term" value="F:protein tyrosine kinase activity"/>
    <property type="evidence" value="ECO:0007669"/>
    <property type="project" value="InterPro"/>
</dbReference>
<dbReference type="Gene3D" id="1.10.510.10">
    <property type="entry name" value="Transferase(Phosphotransferase) domain 1"/>
    <property type="match status" value="1"/>
</dbReference>
<evidence type="ECO:0000256" key="1">
    <source>
        <dbReference type="ARBA" id="ARBA00012513"/>
    </source>
</evidence>
<dbReference type="Pfam" id="PF07714">
    <property type="entry name" value="PK_Tyr_Ser-Thr"/>
    <property type="match status" value="1"/>
</dbReference>
<evidence type="ECO:0000256" key="5">
    <source>
        <dbReference type="ARBA" id="ARBA00022741"/>
    </source>
</evidence>
<feature type="domain" description="Bulb-type lectin" evidence="13">
    <location>
        <begin position="33"/>
        <end position="141"/>
    </location>
</feature>
<dbReference type="AlphaFoldDB" id="A0A4Y7J1E3"/>
<evidence type="ECO:0000256" key="2">
    <source>
        <dbReference type="ARBA" id="ARBA00022527"/>
    </source>
</evidence>
<dbReference type="SMART" id="SM00219">
    <property type="entry name" value="TyrKc"/>
    <property type="match status" value="1"/>
</dbReference>
<evidence type="ECO:0000256" key="11">
    <source>
        <dbReference type="ARBA" id="ARBA00048679"/>
    </source>
</evidence>
<dbReference type="PROSITE" id="PS50948">
    <property type="entry name" value="PAN"/>
    <property type="match status" value="1"/>
</dbReference>
<dbReference type="SUPFAM" id="SSF56112">
    <property type="entry name" value="Protein kinase-like (PK-like)"/>
    <property type="match status" value="1"/>
</dbReference>
<gene>
    <name evidence="15" type="ORF">C5167_012327</name>
</gene>
<proteinExistence type="predicted"/>
<evidence type="ECO:0000256" key="7">
    <source>
        <dbReference type="ARBA" id="ARBA00022840"/>
    </source>
</evidence>
<keyword evidence="8" id="KW-1015">Disulfide bond</keyword>
<keyword evidence="9" id="KW-0325">Glycoprotein</keyword>
<evidence type="ECO:0000313" key="15">
    <source>
        <dbReference type="EMBL" id="RZC53475.1"/>
    </source>
</evidence>
<evidence type="ECO:0000256" key="10">
    <source>
        <dbReference type="ARBA" id="ARBA00047899"/>
    </source>
</evidence>
<organism evidence="15 16">
    <name type="scientific">Papaver somniferum</name>
    <name type="common">Opium poppy</name>
    <dbReference type="NCBI Taxonomy" id="3469"/>
    <lineage>
        <taxon>Eukaryota</taxon>
        <taxon>Viridiplantae</taxon>
        <taxon>Streptophyta</taxon>
        <taxon>Embryophyta</taxon>
        <taxon>Tracheophyta</taxon>
        <taxon>Spermatophyta</taxon>
        <taxon>Magnoliopsida</taxon>
        <taxon>Ranunculales</taxon>
        <taxon>Papaveraceae</taxon>
        <taxon>Papaveroideae</taxon>
        <taxon>Papaver</taxon>
    </lineage>
</organism>
<dbReference type="InterPro" id="IPR000719">
    <property type="entry name" value="Prot_kinase_dom"/>
</dbReference>
<keyword evidence="3" id="KW-0808">Transferase</keyword>
<evidence type="ECO:0000259" key="13">
    <source>
        <dbReference type="PROSITE" id="PS50927"/>
    </source>
</evidence>
<protein>
    <recommendedName>
        <fullName evidence="1">non-specific serine/threonine protein kinase</fullName>
        <ecNumber evidence="1">2.7.11.1</ecNumber>
    </recommendedName>
</protein>
<reference evidence="15 16" key="1">
    <citation type="journal article" date="2018" name="Science">
        <title>The opium poppy genome and morphinan production.</title>
        <authorList>
            <person name="Guo L."/>
            <person name="Winzer T."/>
            <person name="Yang X."/>
            <person name="Li Y."/>
            <person name="Ning Z."/>
            <person name="He Z."/>
            <person name="Teodor R."/>
            <person name="Lu Y."/>
            <person name="Bowser T.A."/>
            <person name="Graham I.A."/>
            <person name="Ye K."/>
        </authorList>
    </citation>
    <scope>NUCLEOTIDE SEQUENCE [LARGE SCALE GENOMIC DNA]</scope>
    <source>
        <strain evidence="16">cv. HN1</strain>
        <tissue evidence="15">Leaves</tissue>
    </source>
</reference>
<evidence type="ECO:0000259" key="12">
    <source>
        <dbReference type="PROSITE" id="PS50011"/>
    </source>
</evidence>
<dbReference type="EC" id="2.7.11.1" evidence="1"/>
<name>A0A4Y7J1E3_PAPSO</name>
<evidence type="ECO:0000313" key="16">
    <source>
        <dbReference type="Proteomes" id="UP000316621"/>
    </source>
</evidence>
<dbReference type="Proteomes" id="UP000316621">
    <property type="component" value="Chromosome 3"/>
</dbReference>
<dbReference type="InterPro" id="IPR003609">
    <property type="entry name" value="Pan_app"/>
</dbReference>
<dbReference type="InterPro" id="IPR001245">
    <property type="entry name" value="Ser-Thr/Tyr_kinase_cat_dom"/>
</dbReference>
<dbReference type="SUPFAM" id="SSF57414">
    <property type="entry name" value="Hairpin loop containing domain-like"/>
    <property type="match status" value="1"/>
</dbReference>
<feature type="domain" description="Apple" evidence="14">
    <location>
        <begin position="264"/>
        <end position="339"/>
    </location>
</feature>
<dbReference type="SUPFAM" id="SSF51110">
    <property type="entry name" value="alpha-D-mannose-specific plant lectins"/>
    <property type="match status" value="1"/>
</dbReference>
<dbReference type="Pfam" id="PF01453">
    <property type="entry name" value="B_lectin"/>
    <property type="match status" value="1"/>
</dbReference>
<dbReference type="EMBL" id="CM010717">
    <property type="protein sequence ID" value="RZC53475.1"/>
    <property type="molecule type" value="Genomic_DNA"/>
</dbReference>
<keyword evidence="7" id="KW-0067">ATP-binding</keyword>
<feature type="domain" description="Protein kinase" evidence="12">
    <location>
        <begin position="433"/>
        <end position="556"/>
    </location>
</feature>
<keyword evidence="4" id="KW-0732">Signal</keyword>
<evidence type="ECO:0000256" key="4">
    <source>
        <dbReference type="ARBA" id="ARBA00022729"/>
    </source>
</evidence>
<evidence type="ECO:0000256" key="3">
    <source>
        <dbReference type="ARBA" id="ARBA00022679"/>
    </source>
</evidence>
<dbReference type="FunFam" id="3.30.200.20:FF:000195">
    <property type="entry name" value="G-type lectin S-receptor-like serine/threonine-protein kinase"/>
    <property type="match status" value="1"/>
</dbReference>
<evidence type="ECO:0000256" key="8">
    <source>
        <dbReference type="ARBA" id="ARBA00023157"/>
    </source>
</evidence>
<dbReference type="PANTHER" id="PTHR32444:SF183">
    <property type="entry name" value="APPLE DOMAIN-CONTAINING PROTEIN"/>
    <property type="match status" value="1"/>
</dbReference>
<dbReference type="Pfam" id="PF08276">
    <property type="entry name" value="PAN_2"/>
    <property type="match status" value="1"/>
</dbReference>
<dbReference type="PROSITE" id="PS50927">
    <property type="entry name" value="BULB_LECTIN"/>
    <property type="match status" value="1"/>
</dbReference>
<dbReference type="SMART" id="SM00473">
    <property type="entry name" value="PAN_AP"/>
    <property type="match status" value="1"/>
</dbReference>
<keyword evidence="5" id="KW-0547">Nucleotide-binding</keyword>
<keyword evidence="6" id="KW-0418">Kinase</keyword>
<dbReference type="InterPro" id="IPR036426">
    <property type="entry name" value="Bulb-type_lectin_dom_sf"/>
</dbReference>
<dbReference type="CDD" id="cd00028">
    <property type="entry name" value="B_lectin"/>
    <property type="match status" value="1"/>
</dbReference>
<accession>A0A4Y7J1E3</accession>
<dbReference type="InterPro" id="IPR011009">
    <property type="entry name" value="Kinase-like_dom_sf"/>
</dbReference>
<comment type="catalytic activity">
    <reaction evidence="10">
        <text>L-threonyl-[protein] + ATP = O-phospho-L-threonyl-[protein] + ADP + H(+)</text>
        <dbReference type="Rhea" id="RHEA:46608"/>
        <dbReference type="Rhea" id="RHEA-COMP:11060"/>
        <dbReference type="Rhea" id="RHEA-COMP:11605"/>
        <dbReference type="ChEBI" id="CHEBI:15378"/>
        <dbReference type="ChEBI" id="CHEBI:30013"/>
        <dbReference type="ChEBI" id="CHEBI:30616"/>
        <dbReference type="ChEBI" id="CHEBI:61977"/>
        <dbReference type="ChEBI" id="CHEBI:456216"/>
        <dbReference type="EC" id="2.7.11.1"/>
    </reaction>
</comment>
<sequence length="556" mass="61731">MNIESDAQVLGAKVCTAVGCDMHSDDTLNMVDQDFSAVGESLTGDETIISKGGIFELGFFKPVDLVKTVVWVANRDNPVLDPSTSKLKLFGNGNLVILNQTEKAPPIWSANSLNATEAVLGDDGNLVLRDGSNPSLVIWQSFDYPTDTWLPGGKIRLNKKTKEPQLLTSWRNQEDPAPGIFTLELDPAGTDQTLIRRNKSEQFWRSGLWDEQKRTFSLLPSKMTGDYTDTMKCECLPGFVERSPSDWDLQDSTGGCARNTSLQCGNKDVFLPMSTSNLPENPHSPQVNGVEECKLACESTCTCNAYAYRDSECQLWDGDMLNVKQQSDGRAGNLYLKLSAFDVRSRVLSPAPITEATVIGVLGCIYLFKRNKASERGKLKRLQGVFTDFLKTKATHNDITLDTNLFNDCKTEEETQELQIFNRSCLAIATNNYSWTNKLGEGGFGPVHMGKLQNGQEIAVKRLSQSSGQGIIEFKNEILLISKLKHRNLVKLLGCCIEGDEKMLIYEYMPNKSLDTFLFDPKEKASLDWDTRFNIIGGIARGASLPSPRFSIKSYT</sequence>
<dbReference type="GO" id="GO:0004674">
    <property type="term" value="F:protein serine/threonine kinase activity"/>
    <property type="evidence" value="ECO:0007669"/>
    <property type="project" value="UniProtKB-KW"/>
</dbReference>
<dbReference type="SMART" id="SM00108">
    <property type="entry name" value="B_lectin"/>
    <property type="match status" value="1"/>
</dbReference>
<dbReference type="PROSITE" id="PS50011">
    <property type="entry name" value="PROTEIN_KINASE_DOM"/>
    <property type="match status" value="1"/>
</dbReference>